<feature type="region of interest" description="Disordered" evidence="1">
    <location>
        <begin position="27"/>
        <end position="59"/>
    </location>
</feature>
<evidence type="ECO:0000313" key="2">
    <source>
        <dbReference type="EMBL" id="MBU5483613.1"/>
    </source>
</evidence>
<organism evidence="2 3">
    <name type="scientific">Clostridium mobile</name>
    <dbReference type="NCBI Taxonomy" id="2841512"/>
    <lineage>
        <taxon>Bacteria</taxon>
        <taxon>Bacillati</taxon>
        <taxon>Bacillota</taxon>
        <taxon>Clostridia</taxon>
        <taxon>Eubacteriales</taxon>
        <taxon>Clostridiaceae</taxon>
        <taxon>Clostridium</taxon>
    </lineage>
</organism>
<dbReference type="EMBL" id="JAHLQF010000001">
    <property type="protein sequence ID" value="MBU5483613.1"/>
    <property type="molecule type" value="Genomic_DNA"/>
</dbReference>
<reference evidence="2 3" key="1">
    <citation type="submission" date="2021-06" db="EMBL/GenBank/DDBJ databases">
        <authorList>
            <person name="Sun Q."/>
            <person name="Li D."/>
        </authorList>
    </citation>
    <scope>NUCLEOTIDE SEQUENCE [LARGE SCALE GENOMIC DNA]</scope>
    <source>
        <strain evidence="2 3">MSJ-11</strain>
    </source>
</reference>
<comment type="caution">
    <text evidence="2">The sequence shown here is derived from an EMBL/GenBank/DDBJ whole genome shotgun (WGS) entry which is preliminary data.</text>
</comment>
<sequence>MDFEDDFRSMESCYPYCPYYRQFFPPSPPGRPPSGPGGGPGAGRPPSGPPPSFTPSQPQFQALAVDPGAIRPCLFRFVFIWPRRGRGFWAWLTFVGPRSVAGFRWTGSRWVFFGMDLRQIDQFTCF</sequence>
<name>A0ABS6EF03_9CLOT</name>
<accession>A0ABS6EF03</accession>
<proteinExistence type="predicted"/>
<evidence type="ECO:0000313" key="3">
    <source>
        <dbReference type="Proteomes" id="UP000726170"/>
    </source>
</evidence>
<gene>
    <name evidence="2" type="ORF">KQI86_04675</name>
</gene>
<evidence type="ECO:0000256" key="1">
    <source>
        <dbReference type="SAM" id="MobiDB-lite"/>
    </source>
</evidence>
<dbReference type="Proteomes" id="UP000726170">
    <property type="component" value="Unassembled WGS sequence"/>
</dbReference>
<keyword evidence="3" id="KW-1185">Reference proteome</keyword>
<protein>
    <submittedName>
        <fullName evidence="2">Uncharacterized protein</fullName>
    </submittedName>
</protein>